<comment type="caution">
    <text evidence="2">The sequence shown here is derived from an EMBL/GenBank/DDBJ whole genome shotgun (WGS) entry which is preliminary data.</text>
</comment>
<dbReference type="Pfam" id="PF13360">
    <property type="entry name" value="PQQ_2"/>
    <property type="match status" value="2"/>
</dbReference>
<gene>
    <name evidence="2" type="ORF">ACFOUR_14260</name>
</gene>
<dbReference type="SUPFAM" id="SSF50998">
    <property type="entry name" value="Quinoprotein alcohol dehydrogenase-like"/>
    <property type="match status" value="1"/>
</dbReference>
<dbReference type="InterPro" id="IPR011047">
    <property type="entry name" value="Quinoprotein_ADH-like_sf"/>
</dbReference>
<dbReference type="Gene3D" id="2.40.10.480">
    <property type="match status" value="1"/>
</dbReference>
<dbReference type="GeneID" id="73902148"/>
<dbReference type="PROSITE" id="PS51257">
    <property type="entry name" value="PROKAR_LIPOPROTEIN"/>
    <property type="match status" value="1"/>
</dbReference>
<accession>A0ABD5NR80</accession>
<name>A0ABD5NR80_9EURY</name>
<dbReference type="InterPro" id="IPR002372">
    <property type="entry name" value="PQQ_rpt_dom"/>
</dbReference>
<dbReference type="EMBL" id="JBHSAQ010000013">
    <property type="protein sequence ID" value="MFC3959523.1"/>
    <property type="molecule type" value="Genomic_DNA"/>
</dbReference>
<proteinExistence type="predicted"/>
<keyword evidence="3" id="KW-1185">Reference proteome</keyword>
<dbReference type="Proteomes" id="UP001595846">
    <property type="component" value="Unassembled WGS sequence"/>
</dbReference>
<dbReference type="SMART" id="SM00564">
    <property type="entry name" value="PQQ"/>
    <property type="match status" value="6"/>
</dbReference>
<dbReference type="PANTHER" id="PTHR34512">
    <property type="entry name" value="CELL SURFACE PROTEIN"/>
    <property type="match status" value="1"/>
</dbReference>
<reference evidence="2 3" key="1">
    <citation type="journal article" date="2019" name="Int. J. Syst. Evol. Microbiol.">
        <title>The Global Catalogue of Microorganisms (GCM) 10K type strain sequencing project: providing services to taxonomists for standard genome sequencing and annotation.</title>
        <authorList>
            <consortium name="The Broad Institute Genomics Platform"/>
            <consortium name="The Broad Institute Genome Sequencing Center for Infectious Disease"/>
            <person name="Wu L."/>
            <person name="Ma J."/>
        </authorList>
    </citation>
    <scope>NUCLEOTIDE SEQUENCE [LARGE SCALE GENOMIC DNA]</scope>
    <source>
        <strain evidence="2 3">IBRC-M 10256</strain>
    </source>
</reference>
<dbReference type="PANTHER" id="PTHR34512:SF30">
    <property type="entry name" value="OUTER MEMBRANE PROTEIN ASSEMBLY FACTOR BAMB"/>
    <property type="match status" value="1"/>
</dbReference>
<dbReference type="RefSeq" id="WP_256533035.1">
    <property type="nucleotide sequence ID" value="NZ_CP101824.1"/>
</dbReference>
<evidence type="ECO:0000259" key="1">
    <source>
        <dbReference type="Pfam" id="PF13360"/>
    </source>
</evidence>
<dbReference type="AlphaFoldDB" id="A0ABD5NR80"/>
<protein>
    <submittedName>
        <fullName evidence="2">PQQ-binding-like beta-propeller repeat protein</fullName>
    </submittedName>
</protein>
<dbReference type="InterPro" id="IPR015943">
    <property type="entry name" value="WD40/YVTN_repeat-like_dom_sf"/>
</dbReference>
<dbReference type="InterPro" id="IPR018391">
    <property type="entry name" value="PQQ_b-propeller_rpt"/>
</dbReference>
<organism evidence="2 3">
    <name type="scientific">Halovivax cerinus</name>
    <dbReference type="NCBI Taxonomy" id="1487865"/>
    <lineage>
        <taxon>Archaea</taxon>
        <taxon>Methanobacteriati</taxon>
        <taxon>Methanobacteriota</taxon>
        <taxon>Stenosarchaea group</taxon>
        <taxon>Halobacteria</taxon>
        <taxon>Halobacteriales</taxon>
        <taxon>Natrialbaceae</taxon>
        <taxon>Halovivax</taxon>
    </lineage>
</organism>
<feature type="domain" description="Pyrrolo-quinoline quinone repeat" evidence="1">
    <location>
        <begin position="327"/>
        <end position="404"/>
    </location>
</feature>
<evidence type="ECO:0000313" key="3">
    <source>
        <dbReference type="Proteomes" id="UP001595846"/>
    </source>
</evidence>
<evidence type="ECO:0000313" key="2">
    <source>
        <dbReference type="EMBL" id="MFC3959523.1"/>
    </source>
</evidence>
<feature type="domain" description="Pyrrolo-quinoline quinone repeat" evidence="1">
    <location>
        <begin position="90"/>
        <end position="217"/>
    </location>
</feature>
<dbReference type="Gene3D" id="2.130.10.10">
    <property type="entry name" value="YVTN repeat-like/Quinoprotein amine dehydrogenase"/>
    <property type="match status" value="2"/>
</dbReference>
<sequence>MGRRATRRHVLLAGASAGLSGIVAGCLSETDRFDERERIDDRSYQTRPDGVAQFRRSLENWGYEPNETVPDSVEQEWRLPEHNTHTHNAAKASAVPLGEDGVAFPGDTGDVSAISSDGEILWRGETGAGGPGIHGTPVVADGRVYIGAYDGVCYAFDAETGEERWSTDLGDAIGSSPKYDGDRLFVAVEYDDPEGNLFALDPETGDVVWEEPAHRPTGHPHCTPAIDPDAGRLVLGSNDGTLYGWEYPSLEFAWSFDTNPENDSNGEIKGPIAAYDGGAFFGSWDDHIYRVDLEDGTLDWAFRTGRYAMAGPGIDPVRHAVFVGCHDGRMYALDPDTGDPFWRFSTDAPLTGSVAVCADRIVFGSKDRTLYALDSWTGDEVWHVDHDGFVTSAPLVHNGAIYYAERAPDPENGDADGGAYKLVSA</sequence>